<dbReference type="EMBL" id="KQ434809">
    <property type="protein sequence ID" value="KZC06724.1"/>
    <property type="molecule type" value="Genomic_DNA"/>
</dbReference>
<organism evidence="1 2">
    <name type="scientific">Dufourea novaeangliae</name>
    <name type="common">Sweat bee</name>
    <dbReference type="NCBI Taxonomy" id="178035"/>
    <lineage>
        <taxon>Eukaryota</taxon>
        <taxon>Metazoa</taxon>
        <taxon>Ecdysozoa</taxon>
        <taxon>Arthropoda</taxon>
        <taxon>Hexapoda</taxon>
        <taxon>Insecta</taxon>
        <taxon>Pterygota</taxon>
        <taxon>Neoptera</taxon>
        <taxon>Endopterygota</taxon>
        <taxon>Hymenoptera</taxon>
        <taxon>Apocrita</taxon>
        <taxon>Aculeata</taxon>
        <taxon>Apoidea</taxon>
        <taxon>Anthophila</taxon>
        <taxon>Halictidae</taxon>
        <taxon>Rophitinae</taxon>
        <taxon>Dufourea</taxon>
    </lineage>
</organism>
<evidence type="ECO:0000313" key="2">
    <source>
        <dbReference type="Proteomes" id="UP000076502"/>
    </source>
</evidence>
<reference evidence="1 2" key="1">
    <citation type="submission" date="2015-07" db="EMBL/GenBank/DDBJ databases">
        <title>The genome of Dufourea novaeangliae.</title>
        <authorList>
            <person name="Pan H."/>
            <person name="Kapheim K."/>
        </authorList>
    </citation>
    <scope>NUCLEOTIDE SEQUENCE [LARGE SCALE GENOMIC DNA]</scope>
    <source>
        <strain evidence="1">0120121106</strain>
        <tissue evidence="1">Whole body</tissue>
    </source>
</reference>
<evidence type="ECO:0000313" key="1">
    <source>
        <dbReference type="EMBL" id="KZC06724.1"/>
    </source>
</evidence>
<protein>
    <submittedName>
        <fullName evidence="1">Uncharacterized protein</fullName>
    </submittedName>
</protein>
<dbReference type="Proteomes" id="UP000076502">
    <property type="component" value="Unassembled WGS sequence"/>
</dbReference>
<gene>
    <name evidence="1" type="ORF">WN55_10638</name>
</gene>
<sequence length="56" mass="6326">MTVFPGPGDLACPVCISKDLTQTRLECVTRRKLDKFYGKYLASTDDPATRQGFREE</sequence>
<keyword evidence="2" id="KW-1185">Reference proteome</keyword>
<proteinExistence type="predicted"/>
<dbReference type="AlphaFoldDB" id="A0A154P5V1"/>
<accession>A0A154P5V1</accession>
<name>A0A154P5V1_DUFNO</name>